<dbReference type="Gene3D" id="3.30.160.60">
    <property type="entry name" value="Classic Zinc Finger"/>
    <property type="match status" value="4"/>
</dbReference>
<dbReference type="InterPro" id="IPR013087">
    <property type="entry name" value="Znf_C2H2_type"/>
</dbReference>
<feature type="domain" description="C2H2-type" evidence="9">
    <location>
        <begin position="184"/>
        <end position="211"/>
    </location>
</feature>
<dbReference type="FunFam" id="3.30.160.60:FF:002134">
    <property type="entry name" value="Zinc finger protein 616"/>
    <property type="match status" value="1"/>
</dbReference>
<dbReference type="SUPFAM" id="SSF57667">
    <property type="entry name" value="beta-beta-alpha zinc fingers"/>
    <property type="match status" value="2"/>
</dbReference>
<dbReference type="GO" id="GO:0005634">
    <property type="term" value="C:nucleus"/>
    <property type="evidence" value="ECO:0007669"/>
    <property type="project" value="UniProtKB-SubCell"/>
</dbReference>
<dbReference type="SMART" id="SM00355">
    <property type="entry name" value="ZnF_C2H2"/>
    <property type="match status" value="4"/>
</dbReference>
<feature type="compositionally biased region" description="Polar residues" evidence="8">
    <location>
        <begin position="165"/>
        <end position="176"/>
    </location>
</feature>
<accession>A0AAV2SZ32</accession>
<keyword evidence="6" id="KW-0539">Nucleus</keyword>
<dbReference type="PANTHER" id="PTHR16515">
    <property type="entry name" value="PR DOMAIN ZINC FINGER PROTEIN"/>
    <property type="match status" value="1"/>
</dbReference>
<gene>
    <name evidence="10" type="ORF">CDAUBV1_LOCUS23</name>
</gene>
<dbReference type="InterPro" id="IPR050331">
    <property type="entry name" value="Zinc_finger"/>
</dbReference>
<feature type="domain" description="C2H2-type" evidence="9">
    <location>
        <begin position="212"/>
        <end position="239"/>
    </location>
</feature>
<dbReference type="GO" id="GO:0010468">
    <property type="term" value="P:regulation of gene expression"/>
    <property type="evidence" value="ECO:0007669"/>
    <property type="project" value="TreeGrafter"/>
</dbReference>
<evidence type="ECO:0000256" key="2">
    <source>
        <dbReference type="ARBA" id="ARBA00022723"/>
    </source>
</evidence>
<evidence type="ECO:0000313" key="10">
    <source>
        <dbReference type="EMBL" id="CAL5129154.1"/>
    </source>
</evidence>
<feature type="region of interest" description="Disordered" evidence="8">
    <location>
        <begin position="124"/>
        <end position="177"/>
    </location>
</feature>
<dbReference type="PANTHER" id="PTHR16515:SF58">
    <property type="entry name" value="ZINC FINGER PROTEIN 22"/>
    <property type="match status" value="1"/>
</dbReference>
<dbReference type="FunFam" id="3.30.160.60:FF:001532">
    <property type="entry name" value="Zinc finger protein 483"/>
    <property type="match status" value="1"/>
</dbReference>
<keyword evidence="4 7" id="KW-0863">Zinc-finger</keyword>
<feature type="region of interest" description="Disordered" evidence="8">
    <location>
        <begin position="281"/>
        <end position="343"/>
    </location>
</feature>
<feature type="domain" description="C2H2-type" evidence="9">
    <location>
        <begin position="268"/>
        <end position="299"/>
    </location>
</feature>
<comment type="subcellular location">
    <subcellularLocation>
        <location evidence="1">Nucleus</location>
    </subcellularLocation>
</comment>
<evidence type="ECO:0000259" key="9">
    <source>
        <dbReference type="PROSITE" id="PS50157"/>
    </source>
</evidence>
<dbReference type="GO" id="GO:0008270">
    <property type="term" value="F:zinc ion binding"/>
    <property type="evidence" value="ECO:0007669"/>
    <property type="project" value="UniProtKB-KW"/>
</dbReference>
<evidence type="ECO:0000313" key="11">
    <source>
        <dbReference type="Proteomes" id="UP001497525"/>
    </source>
</evidence>
<evidence type="ECO:0000256" key="7">
    <source>
        <dbReference type="PROSITE-ProRule" id="PRU00042"/>
    </source>
</evidence>
<dbReference type="InterPro" id="IPR036236">
    <property type="entry name" value="Znf_C2H2_sf"/>
</dbReference>
<dbReference type="Proteomes" id="UP001497525">
    <property type="component" value="Unassembled WGS sequence"/>
</dbReference>
<name>A0AAV2SZ32_CALDB</name>
<organism evidence="10 11">
    <name type="scientific">Calicophoron daubneyi</name>
    <name type="common">Rumen fluke</name>
    <name type="synonym">Paramphistomum daubneyi</name>
    <dbReference type="NCBI Taxonomy" id="300641"/>
    <lineage>
        <taxon>Eukaryota</taxon>
        <taxon>Metazoa</taxon>
        <taxon>Spiralia</taxon>
        <taxon>Lophotrochozoa</taxon>
        <taxon>Platyhelminthes</taxon>
        <taxon>Trematoda</taxon>
        <taxon>Digenea</taxon>
        <taxon>Plagiorchiida</taxon>
        <taxon>Pronocephalata</taxon>
        <taxon>Paramphistomoidea</taxon>
        <taxon>Paramphistomidae</taxon>
        <taxon>Calicophoron</taxon>
    </lineage>
</organism>
<evidence type="ECO:0000256" key="6">
    <source>
        <dbReference type="ARBA" id="ARBA00023242"/>
    </source>
</evidence>
<feature type="compositionally biased region" description="Polar residues" evidence="8">
    <location>
        <begin position="331"/>
        <end position="343"/>
    </location>
</feature>
<evidence type="ECO:0000256" key="8">
    <source>
        <dbReference type="SAM" id="MobiDB-lite"/>
    </source>
</evidence>
<dbReference type="Pfam" id="PF00096">
    <property type="entry name" value="zf-C2H2"/>
    <property type="match status" value="4"/>
</dbReference>
<reference evidence="10" key="1">
    <citation type="submission" date="2024-06" db="EMBL/GenBank/DDBJ databases">
        <authorList>
            <person name="Liu X."/>
            <person name="Lenzi L."/>
            <person name="Haldenby T S."/>
            <person name="Uol C."/>
        </authorList>
    </citation>
    <scope>NUCLEOTIDE SEQUENCE</scope>
</reference>
<evidence type="ECO:0000256" key="5">
    <source>
        <dbReference type="ARBA" id="ARBA00022833"/>
    </source>
</evidence>
<feature type="compositionally biased region" description="Polar residues" evidence="8">
    <location>
        <begin position="124"/>
        <end position="139"/>
    </location>
</feature>
<evidence type="ECO:0000256" key="3">
    <source>
        <dbReference type="ARBA" id="ARBA00022737"/>
    </source>
</evidence>
<evidence type="ECO:0000256" key="4">
    <source>
        <dbReference type="ARBA" id="ARBA00022771"/>
    </source>
</evidence>
<protein>
    <recommendedName>
        <fullName evidence="9">C2H2-type domain-containing protein</fullName>
    </recommendedName>
</protein>
<comment type="caution">
    <text evidence="10">The sequence shown here is derived from an EMBL/GenBank/DDBJ whole genome shotgun (WGS) entry which is preliminary data.</text>
</comment>
<keyword evidence="3" id="KW-0677">Repeat</keyword>
<evidence type="ECO:0000256" key="1">
    <source>
        <dbReference type="ARBA" id="ARBA00004123"/>
    </source>
</evidence>
<dbReference type="FunFam" id="3.30.160.60:FF:000690">
    <property type="entry name" value="Zinc finger protein 354C"/>
    <property type="match status" value="1"/>
</dbReference>
<dbReference type="PROSITE" id="PS50157">
    <property type="entry name" value="ZINC_FINGER_C2H2_2"/>
    <property type="match status" value="4"/>
</dbReference>
<feature type="domain" description="C2H2-type" evidence="9">
    <location>
        <begin position="240"/>
        <end position="267"/>
    </location>
</feature>
<dbReference type="FunFam" id="3.30.160.60:FF:000512">
    <property type="entry name" value="zinc finger protein 197 isoform X1"/>
    <property type="match status" value="1"/>
</dbReference>
<sequence>MTTLSNNHVQIRPHLSEKCSLGDAQKAELQDSTGGTLPASCPGYMFPYGVPFGPVCREYSVFRLQSPANFIFPNQMKGAQLPGDNSGTQSPPYLLPHLNLTKDPAVTMVQPPWPAGCLPPGWNPASTSGDEYMQKTASVPPNPTKKTKSAAGDSTKSTPKKNIKSSESPCHSNGSPQMERAKRHACIHCPKRFSRSSDLVKHQRIHTGEKPFSCPHCGRAFSDSSSLSAHRRIHTGERPYACDECGKTFTVSSSLIKHRRIHTGEKPYQCDLCGRTFSDNSSYGAHRKRSQRCTLDKQPTSTGRRRSLLGERRKPTYSSQFFHPPHLLPTASANSGSPNASET</sequence>
<dbReference type="EMBL" id="CAXLJL010000001">
    <property type="protein sequence ID" value="CAL5129154.1"/>
    <property type="molecule type" value="Genomic_DNA"/>
</dbReference>
<dbReference type="PROSITE" id="PS00028">
    <property type="entry name" value="ZINC_FINGER_C2H2_1"/>
    <property type="match status" value="3"/>
</dbReference>
<dbReference type="AlphaFoldDB" id="A0AAV2SZ32"/>
<proteinExistence type="predicted"/>
<keyword evidence="5" id="KW-0862">Zinc</keyword>
<keyword evidence="2" id="KW-0479">Metal-binding</keyword>